<keyword evidence="1" id="KW-1133">Transmembrane helix</keyword>
<organism evidence="3 4">
    <name type="scientific">Hondaea fermentalgiana</name>
    <dbReference type="NCBI Taxonomy" id="2315210"/>
    <lineage>
        <taxon>Eukaryota</taxon>
        <taxon>Sar</taxon>
        <taxon>Stramenopiles</taxon>
        <taxon>Bigyra</taxon>
        <taxon>Labyrinthulomycetes</taxon>
        <taxon>Thraustochytrida</taxon>
        <taxon>Thraustochytriidae</taxon>
        <taxon>Hondaea</taxon>
    </lineage>
</organism>
<protein>
    <recommendedName>
        <fullName evidence="2">DUF218 domain-containing protein</fullName>
    </recommendedName>
</protein>
<dbReference type="Proteomes" id="UP000241890">
    <property type="component" value="Unassembled WGS sequence"/>
</dbReference>
<dbReference type="OrthoDB" id="416758at2759"/>
<sequence length="191" mass="21589">MSKTLVLVLGGAADREERSVKASIAQDEQAGGGPGRQKWPIWLSGPALSEDAVERCVHAGCDARYLLIDYEAVDTLSNFTTLVDLMREHSFKKVHLATSSLHMPRAVAIAEIILPAYGLRLGKKIKVEPSRGEPDEPAITRYRDVVRAWLWLWFGFDFAAPLLWLVHPDRMRHRDRRVKTLTYRGECCYGD</sequence>
<feature type="transmembrane region" description="Helical" evidence="1">
    <location>
        <begin position="148"/>
        <end position="167"/>
    </location>
</feature>
<keyword evidence="1" id="KW-0472">Membrane</keyword>
<dbReference type="InterPro" id="IPR003848">
    <property type="entry name" value="DUF218"/>
</dbReference>
<keyword evidence="1" id="KW-0812">Transmembrane</keyword>
<feature type="domain" description="DUF218" evidence="2">
    <location>
        <begin position="5"/>
        <end position="113"/>
    </location>
</feature>
<name>A0A2R5GLX9_9STRA</name>
<proteinExistence type="predicted"/>
<evidence type="ECO:0000259" key="2">
    <source>
        <dbReference type="Pfam" id="PF02698"/>
    </source>
</evidence>
<comment type="caution">
    <text evidence="3">The sequence shown here is derived from an EMBL/GenBank/DDBJ whole genome shotgun (WGS) entry which is preliminary data.</text>
</comment>
<evidence type="ECO:0000256" key="1">
    <source>
        <dbReference type="SAM" id="Phobius"/>
    </source>
</evidence>
<accession>A0A2R5GLX9</accession>
<dbReference type="Pfam" id="PF02698">
    <property type="entry name" value="DUF218"/>
    <property type="match status" value="1"/>
</dbReference>
<evidence type="ECO:0000313" key="3">
    <source>
        <dbReference type="EMBL" id="GBG31319.1"/>
    </source>
</evidence>
<dbReference type="EMBL" id="BEYU01000095">
    <property type="protein sequence ID" value="GBG31319.1"/>
    <property type="molecule type" value="Genomic_DNA"/>
</dbReference>
<evidence type="ECO:0000313" key="4">
    <source>
        <dbReference type="Proteomes" id="UP000241890"/>
    </source>
</evidence>
<reference evidence="3 4" key="1">
    <citation type="submission" date="2017-12" db="EMBL/GenBank/DDBJ databases">
        <title>Sequencing, de novo assembly and annotation of complete genome of a new Thraustochytrid species, strain FCC1311.</title>
        <authorList>
            <person name="Sedici K."/>
            <person name="Godart F."/>
            <person name="Aiese Cigliano R."/>
            <person name="Sanseverino W."/>
            <person name="Barakat M."/>
            <person name="Ortet P."/>
            <person name="Marechal E."/>
            <person name="Cagnac O."/>
            <person name="Amato A."/>
        </authorList>
    </citation>
    <scope>NUCLEOTIDE SEQUENCE [LARGE SCALE GENOMIC DNA]</scope>
</reference>
<gene>
    <name evidence="3" type="ORF">FCC1311_075422</name>
</gene>
<keyword evidence="4" id="KW-1185">Reference proteome</keyword>
<dbReference type="AlphaFoldDB" id="A0A2R5GLX9"/>
<dbReference type="InParanoid" id="A0A2R5GLX9"/>